<dbReference type="Pfam" id="PF00622">
    <property type="entry name" value="SPRY"/>
    <property type="match status" value="1"/>
</dbReference>
<dbReference type="InterPro" id="IPR003879">
    <property type="entry name" value="Butyrophylin_SPRY"/>
</dbReference>
<dbReference type="OMA" id="GTSEDCW"/>
<name>A0A8C5FHW9_GADMO</name>
<dbReference type="AlphaFoldDB" id="A0A8C5FHW9"/>
<reference evidence="2" key="1">
    <citation type="submission" date="2025-08" db="UniProtKB">
        <authorList>
            <consortium name="Ensembl"/>
        </authorList>
    </citation>
    <scope>IDENTIFICATION</scope>
</reference>
<dbReference type="PANTHER" id="PTHR24103">
    <property type="entry name" value="E3 UBIQUITIN-PROTEIN LIGASE TRIM"/>
    <property type="match status" value="1"/>
</dbReference>
<dbReference type="PRINTS" id="PR01407">
    <property type="entry name" value="BUTYPHLNCDUF"/>
</dbReference>
<evidence type="ECO:0000313" key="2">
    <source>
        <dbReference type="Ensembl" id="ENSGMOP00000037795.1"/>
    </source>
</evidence>
<organism evidence="2 3">
    <name type="scientific">Gadus morhua</name>
    <name type="common">Atlantic cod</name>
    <dbReference type="NCBI Taxonomy" id="8049"/>
    <lineage>
        <taxon>Eukaryota</taxon>
        <taxon>Metazoa</taxon>
        <taxon>Chordata</taxon>
        <taxon>Craniata</taxon>
        <taxon>Vertebrata</taxon>
        <taxon>Euteleostomi</taxon>
        <taxon>Actinopterygii</taxon>
        <taxon>Neopterygii</taxon>
        <taxon>Teleostei</taxon>
        <taxon>Neoteleostei</taxon>
        <taxon>Acanthomorphata</taxon>
        <taxon>Zeiogadaria</taxon>
        <taxon>Gadariae</taxon>
        <taxon>Gadiformes</taxon>
        <taxon>Gadoidei</taxon>
        <taxon>Gadidae</taxon>
        <taxon>Gadus</taxon>
    </lineage>
</organism>
<feature type="domain" description="B30.2/SPRY" evidence="1">
    <location>
        <begin position="59"/>
        <end position="275"/>
    </location>
</feature>
<dbReference type="InterPro" id="IPR050143">
    <property type="entry name" value="TRIM/RBCC"/>
</dbReference>
<dbReference type="InterPro" id="IPR043136">
    <property type="entry name" value="B30.2/SPRY_sf"/>
</dbReference>
<dbReference type="Gene3D" id="2.60.120.920">
    <property type="match status" value="1"/>
</dbReference>
<dbReference type="SUPFAM" id="SSF49899">
    <property type="entry name" value="Concanavalin A-like lectins/glucanases"/>
    <property type="match status" value="1"/>
</dbReference>
<accession>A0A8C5FHW9</accession>
<dbReference type="InterPro" id="IPR006574">
    <property type="entry name" value="PRY"/>
</dbReference>
<dbReference type="SMART" id="SM00589">
    <property type="entry name" value="PRY"/>
    <property type="match status" value="1"/>
</dbReference>
<dbReference type="InterPro" id="IPR001870">
    <property type="entry name" value="B30.2/SPRY"/>
</dbReference>
<evidence type="ECO:0000313" key="3">
    <source>
        <dbReference type="Proteomes" id="UP000694546"/>
    </source>
</evidence>
<reference evidence="2" key="2">
    <citation type="submission" date="2025-09" db="UniProtKB">
        <authorList>
            <consortium name="Ensembl"/>
        </authorList>
    </citation>
    <scope>IDENTIFICATION</scope>
</reference>
<protein>
    <submittedName>
        <fullName evidence="2">Si:dkey-219e21.4</fullName>
    </submittedName>
</protein>
<proteinExistence type="predicted"/>
<dbReference type="PROSITE" id="PS50188">
    <property type="entry name" value="B302_SPRY"/>
    <property type="match status" value="1"/>
</dbReference>
<dbReference type="Ensembl" id="ENSGMOT00000070751.1">
    <property type="protein sequence ID" value="ENSGMOP00000037795.1"/>
    <property type="gene ID" value="ENSGMOG00000027107.1"/>
</dbReference>
<dbReference type="InterPro" id="IPR013320">
    <property type="entry name" value="ConA-like_dom_sf"/>
</dbReference>
<dbReference type="Pfam" id="PF13765">
    <property type="entry name" value="PRY"/>
    <property type="match status" value="1"/>
</dbReference>
<sequence>MFSFPSPRYTPPQPSSLARLKNLLFSASRSRFKKPDASEAKIRLNEGRFKRLLRALHGVSRELRAQLPRKALLLDSVAVTFDRHTCHPSLSVTGDGRGLGLQAPGAAAPPDQHPLRFDRVFCALASVALATGQSYWEVDVRCCDGDDGGGGWAVGVAYACLPRKGRDKGAKLGRNRHSWCVEWREGQLAAWHNDRSVALGVRARPVGRVGVWVNHDKGQLLFYDAGSMELLQAFSAAMTPVFDRARHQFIEPLFPAVRLLEPRGATGRPWANHVEICDLAAL</sequence>
<dbReference type="InterPro" id="IPR003877">
    <property type="entry name" value="SPRY_dom"/>
</dbReference>
<keyword evidence="3" id="KW-1185">Reference proteome</keyword>
<evidence type="ECO:0000259" key="1">
    <source>
        <dbReference type="PROSITE" id="PS50188"/>
    </source>
</evidence>
<dbReference type="GeneTree" id="ENSGT00940000168370"/>
<dbReference type="Proteomes" id="UP000694546">
    <property type="component" value="Chromosome 17"/>
</dbReference>